<evidence type="ECO:0000313" key="2">
    <source>
        <dbReference type="EMBL" id="PPQ69761.1"/>
    </source>
</evidence>
<keyword evidence="3" id="KW-1185">Reference proteome</keyword>
<organism evidence="2 3">
    <name type="scientific">Panaeolus cyanescens</name>
    <dbReference type="NCBI Taxonomy" id="181874"/>
    <lineage>
        <taxon>Eukaryota</taxon>
        <taxon>Fungi</taxon>
        <taxon>Dikarya</taxon>
        <taxon>Basidiomycota</taxon>
        <taxon>Agaricomycotina</taxon>
        <taxon>Agaricomycetes</taxon>
        <taxon>Agaricomycetidae</taxon>
        <taxon>Agaricales</taxon>
        <taxon>Agaricineae</taxon>
        <taxon>Galeropsidaceae</taxon>
        <taxon>Panaeolus</taxon>
    </lineage>
</organism>
<accession>A0A409VTZ7</accession>
<proteinExistence type="predicted"/>
<evidence type="ECO:0000256" key="1">
    <source>
        <dbReference type="SAM" id="SignalP"/>
    </source>
</evidence>
<evidence type="ECO:0008006" key="4">
    <source>
        <dbReference type="Google" id="ProtNLM"/>
    </source>
</evidence>
<comment type="caution">
    <text evidence="2">The sequence shown here is derived from an EMBL/GenBank/DDBJ whole genome shotgun (WGS) entry which is preliminary data.</text>
</comment>
<name>A0A409VTZ7_9AGAR</name>
<reference evidence="2 3" key="1">
    <citation type="journal article" date="2018" name="Evol. Lett.">
        <title>Horizontal gene cluster transfer increased hallucinogenic mushroom diversity.</title>
        <authorList>
            <person name="Reynolds H.T."/>
            <person name="Vijayakumar V."/>
            <person name="Gluck-Thaler E."/>
            <person name="Korotkin H.B."/>
            <person name="Matheny P.B."/>
            <person name="Slot J.C."/>
        </authorList>
    </citation>
    <scope>NUCLEOTIDE SEQUENCE [LARGE SCALE GENOMIC DNA]</scope>
    <source>
        <strain evidence="2 3">2629</strain>
    </source>
</reference>
<evidence type="ECO:0000313" key="3">
    <source>
        <dbReference type="Proteomes" id="UP000284842"/>
    </source>
</evidence>
<dbReference type="Proteomes" id="UP000284842">
    <property type="component" value="Unassembled WGS sequence"/>
</dbReference>
<sequence>MGHAHLVALANFTLLQGLHLHALSLQFLDSFGTGTTNPNDSSTSSSTVTSPLYFPSLTSLSITTKFNHALALLSNASFPSLHRLTHTFHIPTDETHYLRFSTFYLDWVAFFTALKRATRTSPTFTNLYLCAQKDIRVNRALAYGAFIDAYPGVEFDTLFPSLSQFEFTVFAAEFPLFHNLTLDNVEAITQRWPGLNILYLHSSSTYTECLGLSVLDIIARNLPHLHTLRVDINPGPTESLPWHQSKGLTSIHWQHPLKHLIVRFPFRSQPEGLEAVGGMLMFVDAVFPGLERFEEVEIWSTHLYDCEELESKRERGGGGFMTVLKCFKDARRIERCLEENQKACYALALTCRVFRKPAQDVLWRCVDCGVFPLFKLLSNFMRREPVLGPKEVFFLNGSISPSELEHLKSFALRVRALNFEHQNPDCVIEPSTYALLVHALQGKPVFPNLQRLSVSLNQNESSSILQLLYSPRLKEIDLINLSSDLYARSSDALAYLQIQSTYQPHLSSLVITFPCTSDLLNLALSSFPHLNVLQLNIRSDVSVTFMHIVALSKLAALCQLDLQITGKSSFDFSAANKGSTVCFKHLQHLSVCSAFNNILLLLSHISCPALYSFTHVFTTTPERHTTYPALDWPSLFDAIQITAPNLKELYSAPSHSGNSYEYDDFINTYPGVSLSDIADSLFSLNLVALGFEFPLFNSFTLGDLECIFESWPNITFLHIHGTQTNINASPVLDISALERIALELPYLNDLSIDLDVGALRTLDALPQWYTHSLVNLSLKLVNWTDDLANCAQLVTYVDALFPHLVQLQEFEFVTDKMGLSHKAATSMYPFLRQLQLARCYERERQGFMHLNIRSPSMVSNDDGCRVRRMPMKLYAGGRILRAS</sequence>
<gene>
    <name evidence="2" type="ORF">CVT24_002973</name>
</gene>
<dbReference type="AlphaFoldDB" id="A0A409VTZ7"/>
<feature type="chain" id="PRO_5019238976" description="F-box domain-containing protein" evidence="1">
    <location>
        <begin position="18"/>
        <end position="883"/>
    </location>
</feature>
<dbReference type="OrthoDB" id="3067012at2759"/>
<protein>
    <recommendedName>
        <fullName evidence="4">F-box domain-containing protein</fullName>
    </recommendedName>
</protein>
<keyword evidence="1" id="KW-0732">Signal</keyword>
<dbReference type="InParanoid" id="A0A409VTZ7"/>
<feature type="signal peptide" evidence="1">
    <location>
        <begin position="1"/>
        <end position="17"/>
    </location>
</feature>
<dbReference type="EMBL" id="NHTK01005975">
    <property type="protein sequence ID" value="PPQ69761.1"/>
    <property type="molecule type" value="Genomic_DNA"/>
</dbReference>